<feature type="compositionally biased region" description="Gly residues" evidence="8">
    <location>
        <begin position="824"/>
        <end position="836"/>
    </location>
</feature>
<dbReference type="Gene3D" id="2.170.130.10">
    <property type="entry name" value="TonB-dependent receptor, plug domain"/>
    <property type="match status" value="1"/>
</dbReference>
<dbReference type="OrthoDB" id="7224136at2"/>
<evidence type="ECO:0000256" key="2">
    <source>
        <dbReference type="ARBA" id="ARBA00022448"/>
    </source>
</evidence>
<evidence type="ECO:0000256" key="7">
    <source>
        <dbReference type="ARBA" id="ARBA00023237"/>
    </source>
</evidence>
<gene>
    <name evidence="10" type="ORF">GRI68_06750</name>
</gene>
<protein>
    <submittedName>
        <fullName evidence="10">TonB-dependent receptor plug domain-containing protein</fullName>
    </submittedName>
</protein>
<comment type="caution">
    <text evidence="10">The sequence shown here is derived from an EMBL/GenBank/DDBJ whole genome shotgun (WGS) entry which is preliminary data.</text>
</comment>
<keyword evidence="2" id="KW-0813">Transport</keyword>
<sequence>MLSPAVVHAQEASGQDPTQQDSQADDADAEIDAAGEQIDNECREDLNCVVISGARLLGQVDAAQEPIQTLDEADIAAYGAGSIAELVQQLGPAVNSGGGRGGGPPAILLNGVRISGFRELRNFPPEAIERTEILPEETAVRYGFAPNQRVINFILKKNFTAKTVEIEGGGSFRGGSGKGEIEASALNISGSTRISLAAEAESQSRLTEAERDLDLDTAAQGRLATDPDPSEFRTLIPESDEISLNGTVAVPIGEAGKDGALTVNGTLTRNSSRSLSGLESVTLTDSLGNTQVRTLDDPLERQSRTATAQLGASYAGAIDDWQLSVTADGTHAHSISRIDRRRDLSLLQSQALAGTLALDADLPALPYAGFDFSDSTTNRFDSDATLTGRPLLLPGGDLLVTLNTGATFNSIRSSDTRSGTGETFLDRSRYAGKVTLGVPITSVNEDFGAFLGDLTLDLTGGVDDVSDFGTLYGWSGSLNWRPLDRVGFTATYQYAEAAPSLSQLGAPITESFNVPVFDFTRGETALVTTISGGNPNLLRETQRDWKFAFNYELPFVENGRFQVEYFTNRSADVAASLPTITPEIEAAFPDRIERDAAGQLTRIDYRPITFDQRKSRSLRFSLNLSGPFGAAYAEGEGPQAQGAGGGGGRRAGGGGGEGGSSARMTPERMQELRDQLCSDDPDKFYANLKALANSENPPFPAQMITQLKGADGELDPQKVEFVRRQFCRAGDGAGEQGGASAPDRERLMALRKELCALEPAEFLQRLRDEVVRTENAGGDDVAADEGDRPLLPPFLLERLKDENGEIDAERAEQLRQRICAAGPGSEGGQQAEGGQGSQQRARGGGRRRGGGGFGGGDGRGRFFANADATLRLQDEISISPVGPVLDLLDGDSLGGGGSPEFEVRAYGGIFYRGFGSFFSANYGGPSRIDGAGLPGSTDLFYGDLFTLNARLFVDFDQRQGIVDAVPFLEGSRVSISVANIFDTRRTVVDQNGDVPDAFNPDLIDPYGRSFQISFRKAF</sequence>
<dbReference type="GO" id="GO:0015344">
    <property type="term" value="F:siderophore uptake transmembrane transporter activity"/>
    <property type="evidence" value="ECO:0007669"/>
    <property type="project" value="TreeGrafter"/>
</dbReference>
<keyword evidence="3" id="KW-1134">Transmembrane beta strand</keyword>
<evidence type="ECO:0000259" key="9">
    <source>
        <dbReference type="Pfam" id="PF07715"/>
    </source>
</evidence>
<evidence type="ECO:0000256" key="6">
    <source>
        <dbReference type="ARBA" id="ARBA00023136"/>
    </source>
</evidence>
<dbReference type="GO" id="GO:0044718">
    <property type="term" value="P:siderophore transmembrane transport"/>
    <property type="evidence" value="ECO:0007669"/>
    <property type="project" value="TreeGrafter"/>
</dbReference>
<dbReference type="PANTHER" id="PTHR30069">
    <property type="entry name" value="TONB-DEPENDENT OUTER MEMBRANE RECEPTOR"/>
    <property type="match status" value="1"/>
</dbReference>
<evidence type="ECO:0000256" key="3">
    <source>
        <dbReference type="ARBA" id="ARBA00022452"/>
    </source>
</evidence>
<keyword evidence="7" id="KW-0998">Cell outer membrane</keyword>
<dbReference type="PANTHER" id="PTHR30069:SF29">
    <property type="entry name" value="HEMOGLOBIN AND HEMOGLOBIN-HAPTOGLOBIN-BINDING PROTEIN 1-RELATED"/>
    <property type="match status" value="1"/>
</dbReference>
<evidence type="ECO:0000256" key="1">
    <source>
        <dbReference type="ARBA" id="ARBA00004571"/>
    </source>
</evidence>
<keyword evidence="6" id="KW-0472">Membrane</keyword>
<feature type="compositionally biased region" description="Gly residues" evidence="8">
    <location>
        <begin position="642"/>
        <end position="659"/>
    </location>
</feature>
<reference evidence="10 11" key="1">
    <citation type="submission" date="2019-12" db="EMBL/GenBank/DDBJ databases">
        <title>Genomic-based taxomic classification of the family Erythrobacteraceae.</title>
        <authorList>
            <person name="Xu L."/>
        </authorList>
    </citation>
    <scope>NUCLEOTIDE SEQUENCE [LARGE SCALE GENOMIC DNA]</scope>
    <source>
        <strain evidence="10 11">LMG 29519</strain>
    </source>
</reference>
<feature type="region of interest" description="Disordered" evidence="8">
    <location>
        <begin position="1"/>
        <end position="28"/>
    </location>
</feature>
<evidence type="ECO:0000256" key="4">
    <source>
        <dbReference type="ARBA" id="ARBA00022692"/>
    </source>
</evidence>
<keyword evidence="11" id="KW-1185">Reference proteome</keyword>
<dbReference type="InterPro" id="IPR036942">
    <property type="entry name" value="Beta-barrel_TonB_sf"/>
</dbReference>
<feature type="region of interest" description="Disordered" evidence="8">
    <location>
        <begin position="821"/>
        <end position="859"/>
    </location>
</feature>
<accession>A0A6I4U4M7</accession>
<dbReference type="InterPro" id="IPR039426">
    <property type="entry name" value="TonB-dep_rcpt-like"/>
</dbReference>
<dbReference type="SUPFAM" id="SSF56935">
    <property type="entry name" value="Porins"/>
    <property type="match status" value="1"/>
</dbReference>
<evidence type="ECO:0000313" key="10">
    <source>
        <dbReference type="EMBL" id="MXP09875.1"/>
    </source>
</evidence>
<dbReference type="Pfam" id="PF07715">
    <property type="entry name" value="Plug"/>
    <property type="match status" value="1"/>
</dbReference>
<dbReference type="RefSeq" id="WP_160616536.1">
    <property type="nucleotide sequence ID" value="NZ_WTYR01000001.1"/>
</dbReference>
<dbReference type="Proteomes" id="UP000429229">
    <property type="component" value="Unassembled WGS sequence"/>
</dbReference>
<evidence type="ECO:0000256" key="8">
    <source>
        <dbReference type="SAM" id="MobiDB-lite"/>
    </source>
</evidence>
<keyword evidence="10" id="KW-0675">Receptor</keyword>
<comment type="subcellular location">
    <subcellularLocation>
        <location evidence="1">Cell outer membrane</location>
        <topology evidence="1">Multi-pass membrane protein</topology>
    </subcellularLocation>
</comment>
<keyword evidence="5" id="KW-0732">Signal</keyword>
<keyword evidence="4" id="KW-0812">Transmembrane</keyword>
<dbReference type="Gene3D" id="2.40.170.20">
    <property type="entry name" value="TonB-dependent receptor, beta-barrel domain"/>
    <property type="match status" value="2"/>
</dbReference>
<feature type="domain" description="TonB-dependent receptor plug" evidence="9">
    <location>
        <begin position="63"/>
        <end position="143"/>
    </location>
</feature>
<feature type="region of interest" description="Disordered" evidence="8">
    <location>
        <begin position="633"/>
        <end position="664"/>
    </location>
</feature>
<proteinExistence type="predicted"/>
<name>A0A6I4U4M7_9SPHN</name>
<organism evidence="10 11">
    <name type="scientific">Alteriqipengyuania halimionae</name>
    <dbReference type="NCBI Taxonomy" id="1926630"/>
    <lineage>
        <taxon>Bacteria</taxon>
        <taxon>Pseudomonadati</taxon>
        <taxon>Pseudomonadota</taxon>
        <taxon>Alphaproteobacteria</taxon>
        <taxon>Sphingomonadales</taxon>
        <taxon>Erythrobacteraceae</taxon>
        <taxon>Alteriqipengyuania</taxon>
    </lineage>
</organism>
<dbReference type="AlphaFoldDB" id="A0A6I4U4M7"/>
<dbReference type="EMBL" id="WTYR01000001">
    <property type="protein sequence ID" value="MXP09875.1"/>
    <property type="molecule type" value="Genomic_DNA"/>
</dbReference>
<evidence type="ECO:0000313" key="11">
    <source>
        <dbReference type="Proteomes" id="UP000429229"/>
    </source>
</evidence>
<dbReference type="InterPro" id="IPR012910">
    <property type="entry name" value="Plug_dom"/>
</dbReference>
<dbReference type="InterPro" id="IPR037066">
    <property type="entry name" value="Plug_dom_sf"/>
</dbReference>
<evidence type="ECO:0000256" key="5">
    <source>
        <dbReference type="ARBA" id="ARBA00022729"/>
    </source>
</evidence>
<dbReference type="GO" id="GO:0009279">
    <property type="term" value="C:cell outer membrane"/>
    <property type="evidence" value="ECO:0007669"/>
    <property type="project" value="UniProtKB-SubCell"/>
</dbReference>